<dbReference type="Gene3D" id="3.30.200.110">
    <property type="entry name" value="Inositol-pentakisphosphate 2-kinase, N-lobe"/>
    <property type="match status" value="1"/>
</dbReference>
<name>A0AAD5CHI8_AMBAR</name>
<dbReference type="AlphaFoldDB" id="A0AAD5CHI8"/>
<organism evidence="7 8">
    <name type="scientific">Ambrosia artemisiifolia</name>
    <name type="common">Common ragweed</name>
    <dbReference type="NCBI Taxonomy" id="4212"/>
    <lineage>
        <taxon>Eukaryota</taxon>
        <taxon>Viridiplantae</taxon>
        <taxon>Streptophyta</taxon>
        <taxon>Embryophyta</taxon>
        <taxon>Tracheophyta</taxon>
        <taxon>Spermatophyta</taxon>
        <taxon>Magnoliopsida</taxon>
        <taxon>eudicotyledons</taxon>
        <taxon>Gunneridae</taxon>
        <taxon>Pentapetalae</taxon>
        <taxon>asterids</taxon>
        <taxon>campanulids</taxon>
        <taxon>Asterales</taxon>
        <taxon>Asteraceae</taxon>
        <taxon>Asteroideae</taxon>
        <taxon>Heliantheae alliance</taxon>
        <taxon>Heliantheae</taxon>
        <taxon>Ambrosia</taxon>
    </lineage>
</organism>
<dbReference type="Proteomes" id="UP001206925">
    <property type="component" value="Unassembled WGS sequence"/>
</dbReference>
<comment type="catalytic activity">
    <reaction evidence="6">
        <text>1D-myo-inositol 1,3,4,5,6-pentakisphosphate + ATP = 1D-myo-inositol hexakisphosphate + ADP + H(+)</text>
        <dbReference type="Rhea" id="RHEA:20313"/>
        <dbReference type="ChEBI" id="CHEBI:15378"/>
        <dbReference type="ChEBI" id="CHEBI:30616"/>
        <dbReference type="ChEBI" id="CHEBI:57733"/>
        <dbReference type="ChEBI" id="CHEBI:58130"/>
        <dbReference type="ChEBI" id="CHEBI:456216"/>
        <dbReference type="EC" id="2.7.1.158"/>
    </reaction>
</comment>
<dbReference type="PANTHER" id="PTHR14456:SF2">
    <property type="entry name" value="INOSITOL-PENTAKISPHOSPHATE 2-KINASE"/>
    <property type="match status" value="1"/>
</dbReference>
<dbReference type="GO" id="GO:0005524">
    <property type="term" value="F:ATP binding"/>
    <property type="evidence" value="ECO:0007669"/>
    <property type="project" value="UniProtKB-KW"/>
</dbReference>
<keyword evidence="4 6" id="KW-0418">Kinase</keyword>
<dbReference type="InterPro" id="IPR009286">
    <property type="entry name" value="Ins_P5_2-kin"/>
</dbReference>
<evidence type="ECO:0000256" key="6">
    <source>
        <dbReference type="RuleBase" id="RU364126"/>
    </source>
</evidence>
<dbReference type="GO" id="GO:0032958">
    <property type="term" value="P:inositol phosphate biosynthetic process"/>
    <property type="evidence" value="ECO:0007669"/>
    <property type="project" value="TreeGrafter"/>
</dbReference>
<dbReference type="PANTHER" id="PTHR14456">
    <property type="entry name" value="INOSITOL POLYPHOSPHATE KINASE 1"/>
    <property type="match status" value="1"/>
</dbReference>
<comment type="function">
    <text evidence="6">Phosphorylates Ins(1,3,4,5,6)P5 at position 2 to form Ins(1,2,3,4,5,6)P6 (InsP6 or phytate).</text>
</comment>
<evidence type="ECO:0000256" key="1">
    <source>
        <dbReference type="ARBA" id="ARBA00012023"/>
    </source>
</evidence>
<keyword evidence="3 6" id="KW-0547">Nucleotide-binding</keyword>
<comment type="caution">
    <text evidence="7">The sequence shown here is derived from an EMBL/GenBank/DDBJ whole genome shotgun (WGS) entry which is preliminary data.</text>
</comment>
<keyword evidence="2 6" id="KW-0808">Transferase</keyword>
<dbReference type="Pfam" id="PF06090">
    <property type="entry name" value="Ins_P5_2-kin"/>
    <property type="match status" value="1"/>
</dbReference>
<dbReference type="GO" id="GO:0035299">
    <property type="term" value="F:inositol-1,3,4,5,6-pentakisphosphate 2-kinase activity"/>
    <property type="evidence" value="ECO:0007669"/>
    <property type="project" value="UniProtKB-EC"/>
</dbReference>
<evidence type="ECO:0000256" key="3">
    <source>
        <dbReference type="ARBA" id="ARBA00022741"/>
    </source>
</evidence>
<gene>
    <name evidence="7" type="ORF">M8C21_017638</name>
</gene>
<dbReference type="GO" id="GO:0005634">
    <property type="term" value="C:nucleus"/>
    <property type="evidence" value="ECO:0007669"/>
    <property type="project" value="TreeGrafter"/>
</dbReference>
<dbReference type="EC" id="2.7.1.158" evidence="1 6"/>
<comment type="domain">
    <text evidence="6">The EXKPK motif is conserved in inositol-pentakisphosphate 2-kinases of both family 1 and 2.</text>
</comment>
<evidence type="ECO:0000256" key="4">
    <source>
        <dbReference type="ARBA" id="ARBA00022777"/>
    </source>
</evidence>
<keyword evidence="8" id="KW-1185">Reference proteome</keyword>
<evidence type="ECO:0000256" key="5">
    <source>
        <dbReference type="ARBA" id="ARBA00022840"/>
    </source>
</evidence>
<evidence type="ECO:0000256" key="2">
    <source>
        <dbReference type="ARBA" id="ARBA00022679"/>
    </source>
</evidence>
<protein>
    <recommendedName>
        <fullName evidence="1 6">Inositol-pentakisphosphate 2-kinase</fullName>
        <ecNumber evidence="1 6">2.7.1.158</ecNumber>
    </recommendedName>
</protein>
<reference evidence="7" key="1">
    <citation type="submission" date="2022-06" db="EMBL/GenBank/DDBJ databases">
        <title>Uncovering the hologenomic basis of an extraordinary plant invasion.</title>
        <authorList>
            <person name="Bieker V.C."/>
            <person name="Martin M.D."/>
            <person name="Gilbert T."/>
            <person name="Hodgins K."/>
            <person name="Battlay P."/>
            <person name="Petersen B."/>
            <person name="Wilson J."/>
        </authorList>
    </citation>
    <scope>NUCLEOTIDE SEQUENCE</scope>
    <source>
        <strain evidence="7">AA19_3_7</strain>
        <tissue evidence="7">Leaf</tissue>
    </source>
</reference>
<evidence type="ECO:0000313" key="7">
    <source>
        <dbReference type="EMBL" id="KAI7741629.1"/>
    </source>
</evidence>
<sequence length="148" mass="16517">MLTDLNLYHELVCMYLSSSTSDFQHSYVDGKVLRVEKVKKNGISCEELSSALSIDESLLWKEDCDLLPAPTSEIAKHLYVQHVMCLLLGADHVDAGVRVLVSGDFLEALGKNILSQRPSWRVNDADVNTQCDYALLISDHSVFPQGNY</sequence>
<keyword evidence="5 6" id="KW-0067">ATP-binding</keyword>
<dbReference type="InterPro" id="IPR043001">
    <property type="entry name" value="IP5_2-K_N_lobe"/>
</dbReference>
<evidence type="ECO:0000313" key="8">
    <source>
        <dbReference type="Proteomes" id="UP001206925"/>
    </source>
</evidence>
<proteinExistence type="predicted"/>
<accession>A0AAD5CHI8</accession>
<dbReference type="EMBL" id="JAMZMK010008155">
    <property type="protein sequence ID" value="KAI7741629.1"/>
    <property type="molecule type" value="Genomic_DNA"/>
</dbReference>